<dbReference type="InterPro" id="IPR004107">
    <property type="entry name" value="Integrase_SAM-like_N"/>
</dbReference>
<feature type="active site" evidence="9">
    <location>
        <position position="265"/>
    </location>
</feature>
<keyword evidence="13" id="KW-1185">Reference proteome</keyword>
<evidence type="ECO:0000256" key="6">
    <source>
        <dbReference type="ARBA" id="ARBA00023125"/>
    </source>
</evidence>
<dbReference type="GO" id="GO:0003677">
    <property type="term" value="F:DNA binding"/>
    <property type="evidence" value="ECO:0007669"/>
    <property type="project" value="UniProtKB-UniRule"/>
</dbReference>
<feature type="active site" evidence="9">
    <location>
        <position position="288"/>
    </location>
</feature>
<keyword evidence="2 9" id="KW-0963">Cytoplasm</keyword>
<evidence type="ECO:0000256" key="7">
    <source>
        <dbReference type="ARBA" id="ARBA00023172"/>
    </source>
</evidence>
<dbReference type="InterPro" id="IPR010998">
    <property type="entry name" value="Integrase_recombinase_N"/>
</dbReference>
<dbReference type="GO" id="GO:0007059">
    <property type="term" value="P:chromosome segregation"/>
    <property type="evidence" value="ECO:0007669"/>
    <property type="project" value="UniProtKB-UniRule"/>
</dbReference>
<evidence type="ECO:0000313" key="13">
    <source>
        <dbReference type="Proteomes" id="UP000265614"/>
    </source>
</evidence>
<dbReference type="InterPro" id="IPR002104">
    <property type="entry name" value="Integrase_catalytic"/>
</dbReference>
<name>A0A3A3Z8M6_9ACTN</name>
<feature type="domain" description="Core-binding (CB)" evidence="11">
    <location>
        <begin position="8"/>
        <end position="94"/>
    </location>
</feature>
<reference evidence="12 13" key="1">
    <citation type="submission" date="2018-09" db="EMBL/GenBank/DDBJ databases">
        <title>YIM 75000 draft genome.</title>
        <authorList>
            <person name="Tang S."/>
            <person name="Feng Y."/>
        </authorList>
    </citation>
    <scope>NUCLEOTIDE SEQUENCE [LARGE SCALE GENOMIC DNA]</scope>
    <source>
        <strain evidence="12 13">YIM 75000</strain>
    </source>
</reference>
<dbReference type="InterPro" id="IPR011010">
    <property type="entry name" value="DNA_brk_join_enz"/>
</dbReference>
<dbReference type="InterPro" id="IPR050090">
    <property type="entry name" value="Tyrosine_recombinase_XerCD"/>
</dbReference>
<dbReference type="OrthoDB" id="9801717at2"/>
<dbReference type="HAMAP" id="MF_01808">
    <property type="entry name" value="Recomb_XerC_XerD"/>
    <property type="match status" value="1"/>
</dbReference>
<evidence type="ECO:0000256" key="4">
    <source>
        <dbReference type="ARBA" id="ARBA00022829"/>
    </source>
</evidence>
<keyword evidence="5 9" id="KW-0229">DNA integration</keyword>
<keyword evidence="8 9" id="KW-0131">Cell cycle</keyword>
<accession>A0A3A3Z8M6</accession>
<evidence type="ECO:0000256" key="1">
    <source>
        <dbReference type="ARBA" id="ARBA00004496"/>
    </source>
</evidence>
<keyword evidence="3 9" id="KW-0132">Cell division</keyword>
<dbReference type="InterPro" id="IPR044068">
    <property type="entry name" value="CB"/>
</dbReference>
<keyword evidence="4 9" id="KW-0159">Chromosome partition</keyword>
<gene>
    <name evidence="9" type="primary">xerC</name>
    <name evidence="12" type="ORF">D5H78_05105</name>
</gene>
<organism evidence="12 13">
    <name type="scientific">Vallicoccus soli</name>
    <dbReference type="NCBI Taxonomy" id="2339232"/>
    <lineage>
        <taxon>Bacteria</taxon>
        <taxon>Bacillati</taxon>
        <taxon>Actinomycetota</taxon>
        <taxon>Actinomycetes</taxon>
        <taxon>Motilibacterales</taxon>
        <taxon>Vallicoccaceae</taxon>
        <taxon>Vallicoccus</taxon>
    </lineage>
</organism>
<dbReference type="Gene3D" id="1.10.443.10">
    <property type="entry name" value="Intergrase catalytic core"/>
    <property type="match status" value="1"/>
</dbReference>
<comment type="subcellular location">
    <subcellularLocation>
        <location evidence="1 9">Cytoplasm</location>
    </subcellularLocation>
</comment>
<dbReference type="InterPro" id="IPR023009">
    <property type="entry name" value="Tyrosine_recombinase_XerC/XerD"/>
</dbReference>
<dbReference type="AlphaFoldDB" id="A0A3A3Z8M6"/>
<evidence type="ECO:0000256" key="5">
    <source>
        <dbReference type="ARBA" id="ARBA00022908"/>
    </source>
</evidence>
<dbReference type="Pfam" id="PF02899">
    <property type="entry name" value="Phage_int_SAM_1"/>
    <property type="match status" value="1"/>
</dbReference>
<comment type="subunit">
    <text evidence="9">Forms a cyclic heterotetrameric complex composed of two molecules of XerC and two molecules of XerD.</text>
</comment>
<dbReference type="Pfam" id="PF00589">
    <property type="entry name" value="Phage_integrase"/>
    <property type="match status" value="1"/>
</dbReference>
<evidence type="ECO:0000313" key="12">
    <source>
        <dbReference type="EMBL" id="RJK98267.1"/>
    </source>
</evidence>
<dbReference type="PANTHER" id="PTHR30349">
    <property type="entry name" value="PHAGE INTEGRASE-RELATED"/>
    <property type="match status" value="1"/>
</dbReference>
<evidence type="ECO:0000259" key="10">
    <source>
        <dbReference type="PROSITE" id="PS51898"/>
    </source>
</evidence>
<comment type="similarity">
    <text evidence="9">Belongs to the 'phage' integrase family. XerC subfamily.</text>
</comment>
<dbReference type="InterPro" id="IPR013762">
    <property type="entry name" value="Integrase-like_cat_sf"/>
</dbReference>
<protein>
    <recommendedName>
        <fullName evidence="9">Tyrosine recombinase XerC</fullName>
    </recommendedName>
</protein>
<dbReference type="PANTHER" id="PTHR30349:SF77">
    <property type="entry name" value="TYROSINE RECOMBINASE XERC"/>
    <property type="match status" value="1"/>
</dbReference>
<dbReference type="GO" id="GO:0009037">
    <property type="term" value="F:tyrosine-based site-specific recombinase activity"/>
    <property type="evidence" value="ECO:0007669"/>
    <property type="project" value="UniProtKB-UniRule"/>
</dbReference>
<dbReference type="GO" id="GO:0005737">
    <property type="term" value="C:cytoplasm"/>
    <property type="evidence" value="ECO:0007669"/>
    <property type="project" value="UniProtKB-SubCell"/>
</dbReference>
<feature type="active site" evidence="9">
    <location>
        <position position="262"/>
    </location>
</feature>
<feature type="active site" evidence="9">
    <location>
        <position position="191"/>
    </location>
</feature>
<evidence type="ECO:0000259" key="11">
    <source>
        <dbReference type="PROSITE" id="PS51900"/>
    </source>
</evidence>
<feature type="active site" description="O-(3'-phospho-DNA)-tyrosine intermediate" evidence="9">
    <location>
        <position position="297"/>
    </location>
</feature>
<dbReference type="PROSITE" id="PS51900">
    <property type="entry name" value="CB"/>
    <property type="match status" value="1"/>
</dbReference>
<dbReference type="Gene3D" id="1.10.150.130">
    <property type="match status" value="1"/>
</dbReference>
<dbReference type="EMBL" id="QZEZ01000001">
    <property type="protein sequence ID" value="RJK98267.1"/>
    <property type="molecule type" value="Genomic_DNA"/>
</dbReference>
<dbReference type="Proteomes" id="UP000265614">
    <property type="component" value="Unassembled WGS sequence"/>
</dbReference>
<dbReference type="SUPFAM" id="SSF56349">
    <property type="entry name" value="DNA breaking-rejoining enzymes"/>
    <property type="match status" value="1"/>
</dbReference>
<evidence type="ECO:0000256" key="9">
    <source>
        <dbReference type="HAMAP-Rule" id="MF_01808"/>
    </source>
</evidence>
<sequence length="316" mass="33383">MDPLADAPALREALDGFVVHLRDERGLSAHSVRAYAGDAADLLAHASRRGARTPADLDLRLLRSWLAGLQARGLARTTLARRASAARALTAWCARRGLADADAGALLASPKPHRTLPGVLRQEQAGAVLDAAGERAQRAAGAHDPAAAALALRDRAVLELLYATGVRVGELCGLDLGDVDDARRLVRVVGKGDKERAVPLGVPALAALDAWRARGRPVLEGPRSGAALLLGRRGGRLDQRAAREVVHRAVRSVPGAPDLAPHGLRHSAATHLLEGGADLRTVQELLGHATLTTTQVYTHVTAERLRSTYARAHPRA</sequence>
<dbReference type="GO" id="GO:0051301">
    <property type="term" value="P:cell division"/>
    <property type="evidence" value="ECO:0007669"/>
    <property type="project" value="UniProtKB-KW"/>
</dbReference>
<keyword evidence="7 9" id="KW-0233">DNA recombination</keyword>
<dbReference type="RefSeq" id="WP_119949192.1">
    <property type="nucleotide sequence ID" value="NZ_QZEZ01000001.1"/>
</dbReference>
<dbReference type="PROSITE" id="PS51898">
    <property type="entry name" value="TYR_RECOMBINASE"/>
    <property type="match status" value="1"/>
</dbReference>
<proteinExistence type="inferred from homology"/>
<keyword evidence="6 9" id="KW-0238">DNA-binding</keyword>
<feature type="active site" evidence="9">
    <location>
        <position position="167"/>
    </location>
</feature>
<dbReference type="GO" id="GO:0006313">
    <property type="term" value="P:DNA transposition"/>
    <property type="evidence" value="ECO:0007669"/>
    <property type="project" value="UniProtKB-UniRule"/>
</dbReference>
<comment type="caution">
    <text evidence="12">The sequence shown here is derived from an EMBL/GenBank/DDBJ whole genome shotgun (WGS) entry which is preliminary data.</text>
</comment>
<feature type="domain" description="Tyr recombinase" evidence="10">
    <location>
        <begin position="115"/>
        <end position="310"/>
    </location>
</feature>
<evidence type="ECO:0000256" key="3">
    <source>
        <dbReference type="ARBA" id="ARBA00022618"/>
    </source>
</evidence>
<comment type="function">
    <text evidence="9">Site-specific tyrosine recombinase, which acts by catalyzing the cutting and rejoining of the recombining DNA molecules. The XerC-XerD complex is essential to convert dimers of the bacterial chromosome into monomers to permit their segregation at cell division. It also contributes to the segregational stability of plasmids.</text>
</comment>
<evidence type="ECO:0000256" key="2">
    <source>
        <dbReference type="ARBA" id="ARBA00022490"/>
    </source>
</evidence>
<evidence type="ECO:0000256" key="8">
    <source>
        <dbReference type="ARBA" id="ARBA00023306"/>
    </source>
</evidence>